<dbReference type="RefSeq" id="XP_022470247.1">
    <property type="nucleotide sequence ID" value="XM_022623259.1"/>
</dbReference>
<dbReference type="EMBL" id="MJBS01000129">
    <property type="protein sequence ID" value="OHE93079.1"/>
    <property type="molecule type" value="Genomic_DNA"/>
</dbReference>
<name>A0A1G4AV83_9PEZI</name>
<organism evidence="2 3">
    <name type="scientific">Colletotrichum orchidophilum</name>
    <dbReference type="NCBI Taxonomy" id="1209926"/>
    <lineage>
        <taxon>Eukaryota</taxon>
        <taxon>Fungi</taxon>
        <taxon>Dikarya</taxon>
        <taxon>Ascomycota</taxon>
        <taxon>Pezizomycotina</taxon>
        <taxon>Sordariomycetes</taxon>
        <taxon>Hypocreomycetidae</taxon>
        <taxon>Glomerellales</taxon>
        <taxon>Glomerellaceae</taxon>
        <taxon>Colletotrichum</taxon>
    </lineage>
</organism>
<dbReference type="Proteomes" id="UP000176998">
    <property type="component" value="Unassembled WGS sequence"/>
</dbReference>
<protein>
    <submittedName>
        <fullName evidence="2">Uncharacterized protein</fullName>
    </submittedName>
</protein>
<accession>A0A1G4AV83</accession>
<gene>
    <name evidence="2" type="ORF">CORC01_11636</name>
</gene>
<sequence length="111" mass="11900">MLACLFWACPRSTGVCGSGGKGWEDTWREADQTSQTRPAAGHRLTKKGHQNPSCPPPAEPTILGYELEVYSRLHHSGDLAVVSSASQAGLRRVADWILRICSPGHGPGLHG</sequence>
<proteinExistence type="predicted"/>
<evidence type="ECO:0000256" key="1">
    <source>
        <dbReference type="SAM" id="MobiDB-lite"/>
    </source>
</evidence>
<keyword evidence="3" id="KW-1185">Reference proteome</keyword>
<evidence type="ECO:0000313" key="2">
    <source>
        <dbReference type="EMBL" id="OHE93079.1"/>
    </source>
</evidence>
<evidence type="ECO:0000313" key="3">
    <source>
        <dbReference type="Proteomes" id="UP000176998"/>
    </source>
</evidence>
<reference evidence="2 3" key="1">
    <citation type="submission" date="2016-09" db="EMBL/GenBank/DDBJ databases">
        <authorList>
            <person name="Capua I."/>
            <person name="De Benedictis P."/>
            <person name="Joannis T."/>
            <person name="Lombin L.H."/>
            <person name="Cattoli G."/>
        </authorList>
    </citation>
    <scope>NUCLEOTIDE SEQUENCE [LARGE SCALE GENOMIC DNA]</scope>
    <source>
        <strain evidence="2 3">IMI 309357</strain>
    </source>
</reference>
<dbReference type="GeneID" id="34564769"/>
<comment type="caution">
    <text evidence="2">The sequence shown here is derived from an EMBL/GenBank/DDBJ whole genome shotgun (WGS) entry which is preliminary data.</text>
</comment>
<feature type="region of interest" description="Disordered" evidence="1">
    <location>
        <begin position="28"/>
        <end position="59"/>
    </location>
</feature>
<dbReference type="AlphaFoldDB" id="A0A1G4AV83"/>